<dbReference type="InterPro" id="IPR023796">
    <property type="entry name" value="Serpin_dom"/>
</dbReference>
<dbReference type="Gene3D" id="2.30.39.10">
    <property type="entry name" value="Alpha-1-antitrypsin, domain 1"/>
    <property type="match status" value="1"/>
</dbReference>
<dbReference type="PANTHER" id="PTHR11461">
    <property type="entry name" value="SERINE PROTEASE INHIBITOR, SERPIN"/>
    <property type="match status" value="1"/>
</dbReference>
<reference evidence="5" key="1">
    <citation type="submission" date="2022-12" db="EMBL/GenBank/DDBJ databases">
        <title>Polyphasic identification of a Novel Hot-Spring Cyanobacterium Ocullathermofonsia sinensis gen nov. sp. nov. and Genomic Insights on its Adaptations to the Thermal Habitat.</title>
        <authorList>
            <person name="Daroch M."/>
            <person name="Tang J."/>
            <person name="Jiang Y."/>
        </authorList>
    </citation>
    <scope>NUCLEOTIDE SEQUENCE</scope>
    <source>
        <strain evidence="5">PKUAC-SCTA174</strain>
    </source>
</reference>
<dbReference type="SUPFAM" id="SSF56574">
    <property type="entry name" value="Serpins"/>
    <property type="match status" value="1"/>
</dbReference>
<dbReference type="GO" id="GO:0004867">
    <property type="term" value="F:serine-type endopeptidase inhibitor activity"/>
    <property type="evidence" value="ECO:0007669"/>
    <property type="project" value="InterPro"/>
</dbReference>
<dbReference type="RefSeq" id="WP_268612073.1">
    <property type="nucleotide sequence ID" value="NZ_CP113797.1"/>
</dbReference>
<dbReference type="AlphaFoldDB" id="A0A9E8ZF33"/>
<protein>
    <submittedName>
        <fullName evidence="5">Serpin family protein</fullName>
    </submittedName>
</protein>
<dbReference type="PROSITE" id="PS51257">
    <property type="entry name" value="PROKAR_LIPOPROTEIN"/>
    <property type="match status" value="1"/>
</dbReference>
<comment type="similarity">
    <text evidence="1">Belongs to the serpin family.</text>
</comment>
<dbReference type="Proteomes" id="UP001163152">
    <property type="component" value="Chromosome"/>
</dbReference>
<dbReference type="InterPro" id="IPR023795">
    <property type="entry name" value="Serpin_CS"/>
</dbReference>
<organism evidence="5 6">
    <name type="scientific">Thermocoleostomius sinensis A174</name>
    <dbReference type="NCBI Taxonomy" id="2016057"/>
    <lineage>
        <taxon>Bacteria</taxon>
        <taxon>Bacillati</taxon>
        <taxon>Cyanobacteriota</taxon>
        <taxon>Cyanophyceae</taxon>
        <taxon>Oculatellales</taxon>
        <taxon>Oculatellaceae</taxon>
        <taxon>Thermocoleostomius</taxon>
    </lineage>
</organism>
<feature type="chain" id="PRO_5039067407" evidence="3">
    <location>
        <begin position="36"/>
        <end position="429"/>
    </location>
</feature>
<dbReference type="InterPro" id="IPR000215">
    <property type="entry name" value="Serpin_fam"/>
</dbReference>
<dbReference type="InterPro" id="IPR042185">
    <property type="entry name" value="Serpin_sf_2"/>
</dbReference>
<dbReference type="InterPro" id="IPR036186">
    <property type="entry name" value="Serpin_sf"/>
</dbReference>
<evidence type="ECO:0000313" key="6">
    <source>
        <dbReference type="Proteomes" id="UP001163152"/>
    </source>
</evidence>
<dbReference type="FunFam" id="3.30.497.10:FF:000001">
    <property type="entry name" value="Serine protease inhibitor"/>
    <property type="match status" value="1"/>
</dbReference>
<evidence type="ECO:0000256" key="3">
    <source>
        <dbReference type="SAM" id="SignalP"/>
    </source>
</evidence>
<dbReference type="EMBL" id="CP113797">
    <property type="protein sequence ID" value="WAL61993.1"/>
    <property type="molecule type" value="Genomic_DNA"/>
</dbReference>
<gene>
    <name evidence="5" type="ORF">OXH18_08410</name>
</gene>
<accession>A0A9E8ZF33</accession>
<evidence type="ECO:0000259" key="4">
    <source>
        <dbReference type="SMART" id="SM00093"/>
    </source>
</evidence>
<feature type="domain" description="Serpin" evidence="4">
    <location>
        <begin position="69"/>
        <end position="428"/>
    </location>
</feature>
<sequence length="429" mass="47709">MVRFPVRYFVGTFTGLLTLASLTACLSINRDSAIAQPTSPETSSPSPSSTMTPSTINPQLVAADNQFGFKLFSQLMQQDGEQNLMMSPTSVAIALSMLYNGANGETQQQIASTLELQGLSLEEVNQSNADLETLLEHADPQVKLAIANSLWGNQEVAFKPDFIQRIQTFYVAEVETLDFKDPAVVNRINDWVNRNTEGKIPIILNEVRPDDILFLINAVYFKGEWQQAFDEANTSDRPFTLLDGSSKPHPLMSQTGSYLYQENDQFQAVSLPYGNGRLSMYVVLPQTDVPLPQFYEEFLSASNWDTVMTGFTRRNGTVELPRFRYEYATRLNDALQALGMPLVFDPNAADLTGLTDQDSYVNEVHHKTFIEVNEEGTEAAAVTSVGIRATSAQVPREPFMMTVDRPFFCAIRDNESGVILFMGSVVNPE</sequence>
<dbReference type="Gene3D" id="3.30.497.10">
    <property type="entry name" value="Antithrombin, subunit I, domain 2"/>
    <property type="match status" value="1"/>
</dbReference>
<dbReference type="PROSITE" id="PS00284">
    <property type="entry name" value="SERPIN"/>
    <property type="match status" value="1"/>
</dbReference>
<keyword evidence="6" id="KW-1185">Reference proteome</keyword>
<name>A0A9E8ZF33_9CYAN</name>
<proteinExistence type="inferred from homology"/>
<dbReference type="InterPro" id="IPR042178">
    <property type="entry name" value="Serpin_sf_1"/>
</dbReference>
<feature type="compositionally biased region" description="Low complexity" evidence="2">
    <location>
        <begin position="37"/>
        <end position="55"/>
    </location>
</feature>
<dbReference type="PANTHER" id="PTHR11461:SF211">
    <property type="entry name" value="GH10112P-RELATED"/>
    <property type="match status" value="1"/>
</dbReference>
<feature type="signal peptide" evidence="3">
    <location>
        <begin position="1"/>
        <end position="35"/>
    </location>
</feature>
<dbReference type="CDD" id="cd19588">
    <property type="entry name" value="serpin_miropin-like"/>
    <property type="match status" value="1"/>
</dbReference>
<dbReference type="SMART" id="SM00093">
    <property type="entry name" value="SERPIN"/>
    <property type="match status" value="1"/>
</dbReference>
<keyword evidence="3" id="KW-0732">Signal</keyword>
<evidence type="ECO:0000313" key="5">
    <source>
        <dbReference type="EMBL" id="WAL61993.1"/>
    </source>
</evidence>
<evidence type="ECO:0000256" key="1">
    <source>
        <dbReference type="RuleBase" id="RU000411"/>
    </source>
</evidence>
<dbReference type="Pfam" id="PF00079">
    <property type="entry name" value="Serpin"/>
    <property type="match status" value="1"/>
</dbReference>
<evidence type="ECO:0000256" key="2">
    <source>
        <dbReference type="SAM" id="MobiDB-lite"/>
    </source>
</evidence>
<dbReference type="KEGG" id="tsin:OXH18_08410"/>
<dbReference type="GO" id="GO:0005615">
    <property type="term" value="C:extracellular space"/>
    <property type="evidence" value="ECO:0007669"/>
    <property type="project" value="InterPro"/>
</dbReference>
<feature type="region of interest" description="Disordered" evidence="2">
    <location>
        <begin position="34"/>
        <end position="56"/>
    </location>
</feature>